<comment type="similarity">
    <text evidence="5">Belongs to the mitochondrial carrier (TC 2.A.29) family.</text>
</comment>
<feature type="compositionally biased region" description="Low complexity" evidence="6">
    <location>
        <begin position="118"/>
        <end position="147"/>
    </location>
</feature>
<accession>A0A2K3E177</accession>
<dbReference type="Gene3D" id="1.50.40.10">
    <property type="entry name" value="Mitochondrial carrier domain"/>
    <property type="match status" value="2"/>
</dbReference>
<dbReference type="PANTHER" id="PTHR46080">
    <property type="entry name" value="MITOCHONDRIAL SUBSTRATE CARRIER FAMILY PROTEIN J"/>
    <property type="match status" value="1"/>
</dbReference>
<evidence type="ECO:0000313" key="8">
    <source>
        <dbReference type="Proteomes" id="UP000006906"/>
    </source>
</evidence>
<dbReference type="PROSITE" id="PS50920">
    <property type="entry name" value="SOLCAR"/>
    <property type="match status" value="3"/>
</dbReference>
<evidence type="ECO:0000256" key="6">
    <source>
        <dbReference type="SAM" id="MobiDB-lite"/>
    </source>
</evidence>
<dbReference type="KEGG" id="cre:CHLRE_02g092050v5"/>
<protein>
    <recommendedName>
        <fullName evidence="9">Mitochondrial carrier protein</fullName>
    </recommendedName>
</protein>
<reference evidence="7 8" key="1">
    <citation type="journal article" date="2007" name="Science">
        <title>The Chlamydomonas genome reveals the evolution of key animal and plant functions.</title>
        <authorList>
            <person name="Merchant S.S."/>
            <person name="Prochnik S.E."/>
            <person name="Vallon O."/>
            <person name="Harris E.H."/>
            <person name="Karpowicz S.J."/>
            <person name="Witman G.B."/>
            <person name="Terry A."/>
            <person name="Salamov A."/>
            <person name="Fritz-Laylin L.K."/>
            <person name="Marechal-Drouard L."/>
            <person name="Marshall W.F."/>
            <person name="Qu L.H."/>
            <person name="Nelson D.R."/>
            <person name="Sanderfoot A.A."/>
            <person name="Spalding M.H."/>
            <person name="Kapitonov V.V."/>
            <person name="Ren Q."/>
            <person name="Ferris P."/>
            <person name="Lindquist E."/>
            <person name="Shapiro H."/>
            <person name="Lucas S.M."/>
            <person name="Grimwood J."/>
            <person name="Schmutz J."/>
            <person name="Cardol P."/>
            <person name="Cerutti H."/>
            <person name="Chanfreau G."/>
            <person name="Chen C.L."/>
            <person name="Cognat V."/>
            <person name="Croft M.T."/>
            <person name="Dent R."/>
            <person name="Dutcher S."/>
            <person name="Fernandez E."/>
            <person name="Fukuzawa H."/>
            <person name="Gonzalez-Ballester D."/>
            <person name="Gonzalez-Halphen D."/>
            <person name="Hallmann A."/>
            <person name="Hanikenne M."/>
            <person name="Hippler M."/>
            <person name="Inwood W."/>
            <person name="Jabbari K."/>
            <person name="Kalanon M."/>
            <person name="Kuras R."/>
            <person name="Lefebvre P.A."/>
            <person name="Lemaire S.D."/>
            <person name="Lobanov A.V."/>
            <person name="Lohr M."/>
            <person name="Manuell A."/>
            <person name="Meier I."/>
            <person name="Mets L."/>
            <person name="Mittag M."/>
            <person name="Mittelmeier T."/>
            <person name="Moroney J.V."/>
            <person name="Moseley J."/>
            <person name="Napoli C."/>
            <person name="Nedelcu A.M."/>
            <person name="Niyogi K."/>
            <person name="Novoselov S.V."/>
            <person name="Paulsen I.T."/>
            <person name="Pazour G."/>
            <person name="Purton S."/>
            <person name="Ral J.P."/>
            <person name="Riano-Pachon D.M."/>
            <person name="Riekhof W."/>
            <person name="Rymarquis L."/>
            <person name="Schroda M."/>
            <person name="Stern D."/>
            <person name="Umen J."/>
            <person name="Willows R."/>
            <person name="Wilson N."/>
            <person name="Zimmer S.L."/>
            <person name="Allmer J."/>
            <person name="Balk J."/>
            <person name="Bisova K."/>
            <person name="Chen C.J."/>
            <person name="Elias M."/>
            <person name="Gendler K."/>
            <person name="Hauser C."/>
            <person name="Lamb M.R."/>
            <person name="Ledford H."/>
            <person name="Long J.C."/>
            <person name="Minagawa J."/>
            <person name="Page M.D."/>
            <person name="Pan J."/>
            <person name="Pootakham W."/>
            <person name="Roje S."/>
            <person name="Rose A."/>
            <person name="Stahlberg E."/>
            <person name="Terauchi A.M."/>
            <person name="Yang P."/>
            <person name="Ball S."/>
            <person name="Bowler C."/>
            <person name="Dieckmann C.L."/>
            <person name="Gladyshev V.N."/>
            <person name="Green P."/>
            <person name="Jorgensen R."/>
            <person name="Mayfield S."/>
            <person name="Mueller-Roeber B."/>
            <person name="Rajamani S."/>
            <person name="Sayre R.T."/>
            <person name="Brokstein P."/>
            <person name="Dubchak I."/>
            <person name="Goodstein D."/>
            <person name="Hornick L."/>
            <person name="Huang Y.W."/>
            <person name="Jhaveri J."/>
            <person name="Luo Y."/>
            <person name="Martinez D."/>
            <person name="Ngau W.C."/>
            <person name="Otillar B."/>
            <person name="Poliakov A."/>
            <person name="Porter A."/>
            <person name="Szajkowski L."/>
            <person name="Werner G."/>
            <person name="Zhou K."/>
            <person name="Grigoriev I.V."/>
            <person name="Rokhsar D.S."/>
            <person name="Grossman A.R."/>
        </authorList>
    </citation>
    <scope>NUCLEOTIDE SEQUENCE [LARGE SCALE GENOMIC DNA]</scope>
    <source>
        <strain evidence="8">CC-503</strain>
    </source>
</reference>
<keyword evidence="2 4" id="KW-0812">Transmembrane</keyword>
<evidence type="ECO:0000256" key="5">
    <source>
        <dbReference type="RuleBase" id="RU000488"/>
    </source>
</evidence>
<dbReference type="AlphaFoldDB" id="A0A2K3E177"/>
<dbReference type="OrthoDB" id="250329at2759"/>
<dbReference type="Proteomes" id="UP000006906">
    <property type="component" value="Chromosome 2"/>
</dbReference>
<keyword evidence="3 4" id="KW-0472">Membrane</keyword>
<evidence type="ECO:0000256" key="4">
    <source>
        <dbReference type="PROSITE-ProRule" id="PRU00282"/>
    </source>
</evidence>
<keyword evidence="8" id="KW-1185">Reference proteome</keyword>
<dbReference type="EMBL" id="CM008963">
    <property type="protein sequence ID" value="PNW86570.1"/>
    <property type="molecule type" value="Genomic_DNA"/>
</dbReference>
<evidence type="ECO:0000256" key="2">
    <source>
        <dbReference type="ARBA" id="ARBA00022692"/>
    </source>
</evidence>
<gene>
    <name evidence="7" type="ORF">CHLRE_02g092050v5</name>
</gene>
<dbReference type="SUPFAM" id="SSF103506">
    <property type="entry name" value="Mitochondrial carrier"/>
    <property type="match status" value="1"/>
</dbReference>
<evidence type="ECO:0000256" key="3">
    <source>
        <dbReference type="ARBA" id="ARBA00023136"/>
    </source>
</evidence>
<dbReference type="GO" id="GO:0016020">
    <property type="term" value="C:membrane"/>
    <property type="evidence" value="ECO:0007669"/>
    <property type="project" value="UniProtKB-SubCell"/>
</dbReference>
<dbReference type="InterPro" id="IPR023395">
    <property type="entry name" value="MCP_dom_sf"/>
</dbReference>
<dbReference type="Pfam" id="PF00153">
    <property type="entry name" value="Mito_carr"/>
    <property type="match status" value="3"/>
</dbReference>
<dbReference type="RefSeq" id="XP_042927079.1">
    <property type="nucleotide sequence ID" value="XM_043059445.1"/>
</dbReference>
<dbReference type="PANTHER" id="PTHR46080:SF3">
    <property type="entry name" value="MITOCHONDRIAL SUBSTRATE CARRIER FAMILY PROTEIN"/>
    <property type="match status" value="1"/>
</dbReference>
<dbReference type="InterPro" id="IPR018108">
    <property type="entry name" value="MCP_transmembrane"/>
</dbReference>
<comment type="subcellular location">
    <subcellularLocation>
        <location evidence="1">Membrane</location>
        <topology evidence="1">Multi-pass membrane protein</topology>
    </subcellularLocation>
</comment>
<dbReference type="InParanoid" id="A0A2K3E177"/>
<proteinExistence type="inferred from homology"/>
<dbReference type="ExpressionAtlas" id="A0A2K3E177">
    <property type="expression patterns" value="baseline"/>
</dbReference>
<feature type="repeat" description="Solcar" evidence="4">
    <location>
        <begin position="1"/>
        <end position="57"/>
    </location>
</feature>
<dbReference type="FunCoup" id="A0A2K3E177">
    <property type="interactions" value="1754"/>
</dbReference>
<evidence type="ECO:0000256" key="1">
    <source>
        <dbReference type="ARBA" id="ARBA00004141"/>
    </source>
</evidence>
<dbReference type="GeneID" id="5727495"/>
<keyword evidence="5" id="KW-0813">Transport</keyword>
<feature type="region of interest" description="Disordered" evidence="6">
    <location>
        <begin position="115"/>
        <end position="147"/>
    </location>
</feature>
<dbReference type="Gramene" id="PNW86570">
    <property type="protein sequence ID" value="PNW86570"/>
    <property type="gene ID" value="CHLRE_02g092050v5"/>
</dbReference>
<feature type="repeat" description="Solcar" evidence="4">
    <location>
        <begin position="274"/>
        <end position="361"/>
    </location>
</feature>
<evidence type="ECO:0000313" key="7">
    <source>
        <dbReference type="EMBL" id="PNW86570.1"/>
    </source>
</evidence>
<organism evidence="7 8">
    <name type="scientific">Chlamydomonas reinhardtii</name>
    <name type="common">Chlamydomonas smithii</name>
    <dbReference type="NCBI Taxonomy" id="3055"/>
    <lineage>
        <taxon>Eukaryota</taxon>
        <taxon>Viridiplantae</taxon>
        <taxon>Chlorophyta</taxon>
        <taxon>core chlorophytes</taxon>
        <taxon>Chlorophyceae</taxon>
        <taxon>CS clade</taxon>
        <taxon>Chlamydomonadales</taxon>
        <taxon>Chlamydomonadaceae</taxon>
        <taxon>Chlamydomonas</taxon>
    </lineage>
</organism>
<sequence>MTLPGIGGGFKGARQTATTIMRSEGVPGFYRGFGTVIFGTIPARAVYLTTLEWTKSEVGKAVGEMGVTGPAAAGLANFAGGALASLATQSVTVPIDVISQKQIVHGDETVVARHQQHRVPGQAAARPAAAAPVGQGKPAAAQPASSPAAAATAAAPSGAVDAASAAARSPGAASTSGRPAGAAAAQGASETAAAAVVRRIGPVQMVRLIIKEEGLAGLYRGFLPSVATFVPSSAVWWGAYGAYQKMIWSLLSDSGSGPAESDGELQHRPHTTGTVVGVQTASSVLAGCTSSIVTTPLDLIKTRIQVSYKHDGATPSFMDVARQILREDGAAGFLRGAVPRMVNASLWGTCMVSVYEHLKRVCAKDPEE</sequence>
<name>A0A2K3E177_CHLRE</name>
<evidence type="ECO:0008006" key="9">
    <source>
        <dbReference type="Google" id="ProtNLM"/>
    </source>
</evidence>
<feature type="repeat" description="Solcar" evidence="4">
    <location>
        <begin position="157"/>
        <end position="246"/>
    </location>
</feature>